<feature type="compositionally biased region" description="Gly residues" evidence="1">
    <location>
        <begin position="156"/>
        <end position="170"/>
    </location>
</feature>
<organism evidence="2 3">
    <name type="scientific">Streptomyces albus</name>
    <dbReference type="NCBI Taxonomy" id="1888"/>
    <lineage>
        <taxon>Bacteria</taxon>
        <taxon>Bacillati</taxon>
        <taxon>Actinomycetota</taxon>
        <taxon>Actinomycetes</taxon>
        <taxon>Kitasatosporales</taxon>
        <taxon>Streptomycetaceae</taxon>
        <taxon>Streptomyces</taxon>
    </lineage>
</organism>
<dbReference type="EMBL" id="RCIY01000114">
    <property type="protein sequence ID" value="TGG75767.1"/>
    <property type="molecule type" value="Genomic_DNA"/>
</dbReference>
<proteinExistence type="predicted"/>
<evidence type="ECO:0000313" key="3">
    <source>
        <dbReference type="Proteomes" id="UP000298111"/>
    </source>
</evidence>
<reference evidence="2 3" key="1">
    <citation type="submission" date="2018-10" db="EMBL/GenBank/DDBJ databases">
        <title>Isolation of pseudouridimycin from Streptomyces albus DSM 40763.</title>
        <authorList>
            <person name="Rosenqvist P."/>
            <person name="Metsae-Ketelae M."/>
            <person name="Virta P."/>
        </authorList>
    </citation>
    <scope>NUCLEOTIDE SEQUENCE [LARGE SCALE GENOMIC DNA]</scope>
    <source>
        <strain evidence="2 3">DSM 40763</strain>
    </source>
</reference>
<evidence type="ECO:0000256" key="1">
    <source>
        <dbReference type="SAM" id="MobiDB-lite"/>
    </source>
</evidence>
<dbReference type="AlphaFoldDB" id="A0A8H1L1K0"/>
<feature type="region of interest" description="Disordered" evidence="1">
    <location>
        <begin position="685"/>
        <end position="711"/>
    </location>
</feature>
<feature type="region of interest" description="Disordered" evidence="1">
    <location>
        <begin position="205"/>
        <end position="230"/>
    </location>
</feature>
<gene>
    <name evidence="2" type="ORF">D8771_32785</name>
</gene>
<evidence type="ECO:0000313" key="2">
    <source>
        <dbReference type="EMBL" id="TGG75767.1"/>
    </source>
</evidence>
<feature type="compositionally biased region" description="Low complexity" evidence="1">
    <location>
        <begin position="212"/>
        <end position="221"/>
    </location>
</feature>
<protein>
    <submittedName>
        <fullName evidence="2">Uncharacterized protein</fullName>
    </submittedName>
</protein>
<feature type="compositionally biased region" description="Basic and acidic residues" evidence="1">
    <location>
        <begin position="111"/>
        <end position="120"/>
    </location>
</feature>
<dbReference type="InterPro" id="IPR043746">
    <property type="entry name" value="DUF5691"/>
</dbReference>
<feature type="compositionally biased region" description="Low complexity" evidence="1">
    <location>
        <begin position="1"/>
        <end position="12"/>
    </location>
</feature>
<dbReference type="Pfam" id="PF18944">
    <property type="entry name" value="DUF5691"/>
    <property type="match status" value="1"/>
</dbReference>
<feature type="region of interest" description="Disordered" evidence="1">
    <location>
        <begin position="1"/>
        <end position="170"/>
    </location>
</feature>
<feature type="compositionally biased region" description="Low complexity" evidence="1">
    <location>
        <begin position="125"/>
        <end position="152"/>
    </location>
</feature>
<sequence>MPPAGGRRAAPAEATRSVPGEALRDAVDGTETAGARRGTRMTNAAGNGTAPACEPESAPREPESAPGTPSAPYGAANGPEDAPAVLHGAATGPHGGAATGPVSASDAPHGTPDERHRAVGDTHSAAGGPVRAAGGPVRAAGGPHHAAGGPVRQGDGPDGAGGRRISGGSGEEWGELVAAALLGAERRRPPGGSVRALLDKAAAETVRRRAGARPAVPGRRPVPAPEDTRTPLPAAAERRLAALLVDRAGGAGQTGSAGRRTAGPDLGELLPQWLAEANAQGYRAPAALLPALLDAARARTDLRAETLAFAGPRALWLARYNPDWKFALRDGVRQQLPDEEPEAVDKLWQEGLFAERMALLSAVRRRDPAAGLRLLASTWRTERAEDRLMFLDALRQGLGPADEPFLERALSDRSRTVRATAAELLATLPDSALAARMAERARSCVALDRVGGTGIVVEAPHECDADMQRDGVMAKPPAGRGERAWWLSQIVEATPLGVWQERLGGLSPERIVALPVADGWRDDLHAAWCGAAVRQGNAEWARALIGEPTEPFAQGPGDPAKLLSVLPEEERGAWAARFIAAHGLSEAFRILGVCGVPWPVPLGRAVVDALEIAREAGSYPWSFSGVMGLAERCLDPSDAERLAPLAAVPGEREGESPGAGAYWAESFQRLVATLRLRSAMLAELREHDGSSQAEGDGTDRAEHDADRPRGT</sequence>
<feature type="compositionally biased region" description="Basic and acidic residues" evidence="1">
    <location>
        <begin position="697"/>
        <end position="711"/>
    </location>
</feature>
<accession>A0A8H1L1K0</accession>
<dbReference type="Proteomes" id="UP000298111">
    <property type="component" value="Unassembled WGS sequence"/>
</dbReference>
<comment type="caution">
    <text evidence="2">The sequence shown here is derived from an EMBL/GenBank/DDBJ whole genome shotgun (WGS) entry which is preliminary data.</text>
</comment>
<name>A0A8H1L1K0_9ACTN</name>